<dbReference type="EMBL" id="CAJVPI010000010">
    <property type="protein sequence ID" value="CAG8454514.1"/>
    <property type="molecule type" value="Genomic_DNA"/>
</dbReference>
<gene>
    <name evidence="1" type="ORF">PBRASI_LOCUS230</name>
</gene>
<organism evidence="1 2">
    <name type="scientific">Paraglomus brasilianum</name>
    <dbReference type="NCBI Taxonomy" id="144538"/>
    <lineage>
        <taxon>Eukaryota</taxon>
        <taxon>Fungi</taxon>
        <taxon>Fungi incertae sedis</taxon>
        <taxon>Mucoromycota</taxon>
        <taxon>Glomeromycotina</taxon>
        <taxon>Glomeromycetes</taxon>
        <taxon>Paraglomerales</taxon>
        <taxon>Paraglomeraceae</taxon>
        <taxon>Paraglomus</taxon>
    </lineage>
</organism>
<name>A0A9N8YXL7_9GLOM</name>
<protein>
    <submittedName>
        <fullName evidence="1">9613_t:CDS:1</fullName>
    </submittedName>
</protein>
<comment type="caution">
    <text evidence="1">The sequence shown here is derived from an EMBL/GenBank/DDBJ whole genome shotgun (WGS) entry which is preliminary data.</text>
</comment>
<proteinExistence type="predicted"/>
<accession>A0A9N8YXL7</accession>
<evidence type="ECO:0000313" key="2">
    <source>
        <dbReference type="Proteomes" id="UP000789739"/>
    </source>
</evidence>
<keyword evidence="2" id="KW-1185">Reference proteome</keyword>
<dbReference type="AlphaFoldDB" id="A0A9N8YXL7"/>
<dbReference type="Proteomes" id="UP000789739">
    <property type="component" value="Unassembled WGS sequence"/>
</dbReference>
<sequence>MAYERIFPKVNKPSGRKYAHTKCDGNNARRGYEIVCLLEPVYMLCIGNII</sequence>
<reference evidence="1" key="1">
    <citation type="submission" date="2021-06" db="EMBL/GenBank/DDBJ databases">
        <authorList>
            <person name="Kallberg Y."/>
            <person name="Tangrot J."/>
            <person name="Rosling A."/>
        </authorList>
    </citation>
    <scope>NUCLEOTIDE SEQUENCE</scope>
    <source>
        <strain evidence="1">BR232B</strain>
    </source>
</reference>
<evidence type="ECO:0000313" key="1">
    <source>
        <dbReference type="EMBL" id="CAG8454514.1"/>
    </source>
</evidence>